<keyword evidence="2" id="KW-1185">Reference proteome</keyword>
<reference evidence="1 2" key="1">
    <citation type="journal article" date="2014" name="Genome Biol. Evol.">
        <title>The genome of the myxosporean Thelohanellus kitauei shows adaptations to nutrient acquisition within its fish host.</title>
        <authorList>
            <person name="Yang Y."/>
            <person name="Xiong J."/>
            <person name="Zhou Z."/>
            <person name="Huo F."/>
            <person name="Miao W."/>
            <person name="Ran C."/>
            <person name="Liu Y."/>
            <person name="Zhang J."/>
            <person name="Feng J."/>
            <person name="Wang M."/>
            <person name="Wang M."/>
            <person name="Wang L."/>
            <person name="Yao B."/>
        </authorList>
    </citation>
    <scope>NUCLEOTIDE SEQUENCE [LARGE SCALE GENOMIC DNA]</scope>
    <source>
        <strain evidence="1">Wuqing</strain>
    </source>
</reference>
<evidence type="ECO:0000313" key="1">
    <source>
        <dbReference type="EMBL" id="KII72211.1"/>
    </source>
</evidence>
<gene>
    <name evidence="1" type="ORF">RF11_03747</name>
</gene>
<evidence type="ECO:0000313" key="2">
    <source>
        <dbReference type="Proteomes" id="UP000031668"/>
    </source>
</evidence>
<dbReference type="Proteomes" id="UP000031668">
    <property type="component" value="Unassembled WGS sequence"/>
</dbReference>
<protein>
    <submittedName>
        <fullName evidence="1">Uncharacterized protein</fullName>
    </submittedName>
</protein>
<name>A0A0C2MY24_THEKT</name>
<comment type="caution">
    <text evidence="1">The sequence shown here is derived from an EMBL/GenBank/DDBJ whole genome shotgun (WGS) entry which is preliminary data.</text>
</comment>
<organism evidence="1 2">
    <name type="scientific">Thelohanellus kitauei</name>
    <name type="common">Myxosporean</name>
    <dbReference type="NCBI Taxonomy" id="669202"/>
    <lineage>
        <taxon>Eukaryota</taxon>
        <taxon>Metazoa</taxon>
        <taxon>Cnidaria</taxon>
        <taxon>Myxozoa</taxon>
        <taxon>Myxosporea</taxon>
        <taxon>Bivalvulida</taxon>
        <taxon>Platysporina</taxon>
        <taxon>Myxobolidae</taxon>
        <taxon>Thelohanellus</taxon>
    </lineage>
</organism>
<accession>A0A0C2MY24</accession>
<sequence length="111" mass="12971">MLASTYYLKNELNLNRLADELNPFLMPDKLSQKFEEVMHRVEKLDVSNTKIIYEKLKLKNGNKTTKRTNALPSFSVRNVESMAISLEIAEQIRPLIVKLMIILILVTFRQY</sequence>
<dbReference type="EMBL" id="JWZT01001318">
    <property type="protein sequence ID" value="KII72211.1"/>
    <property type="molecule type" value="Genomic_DNA"/>
</dbReference>
<dbReference type="AlphaFoldDB" id="A0A0C2MY24"/>
<proteinExistence type="predicted"/>